<dbReference type="CDD" id="cd06503">
    <property type="entry name" value="ATP-synt_Fo_b"/>
    <property type="match status" value="1"/>
</dbReference>
<evidence type="ECO:0000256" key="3">
    <source>
        <dbReference type="ARBA" id="ARBA00022547"/>
    </source>
</evidence>
<dbReference type="InterPro" id="IPR002146">
    <property type="entry name" value="ATP_synth_b/b'su_bac/chlpt"/>
</dbReference>
<evidence type="ECO:0000256" key="9">
    <source>
        <dbReference type="ARBA" id="ARBA00023310"/>
    </source>
</evidence>
<evidence type="ECO:0000313" key="17">
    <source>
        <dbReference type="Proteomes" id="UP000287447"/>
    </source>
</evidence>
<keyword evidence="9 13" id="KW-0066">ATP synthesis</keyword>
<dbReference type="OrthoDB" id="466272at2"/>
<evidence type="ECO:0000256" key="14">
    <source>
        <dbReference type="SAM" id="Coils"/>
    </source>
</evidence>
<evidence type="ECO:0000256" key="10">
    <source>
        <dbReference type="ARBA" id="ARBA00025198"/>
    </source>
</evidence>
<organism evidence="16 17">
    <name type="scientific">Hwanghaeella grinnelliae</name>
    <dbReference type="NCBI Taxonomy" id="2500179"/>
    <lineage>
        <taxon>Bacteria</taxon>
        <taxon>Pseudomonadati</taxon>
        <taxon>Pseudomonadota</taxon>
        <taxon>Alphaproteobacteria</taxon>
        <taxon>Rhodospirillales</taxon>
        <taxon>Rhodospirillaceae</taxon>
        <taxon>Hwanghaeella</taxon>
    </lineage>
</organism>
<evidence type="ECO:0000256" key="7">
    <source>
        <dbReference type="ARBA" id="ARBA00023065"/>
    </source>
</evidence>
<keyword evidence="17" id="KW-1185">Reference proteome</keyword>
<dbReference type="Pfam" id="PF00430">
    <property type="entry name" value="ATP-synt_B"/>
    <property type="match status" value="1"/>
</dbReference>
<dbReference type="GO" id="GO:0012505">
    <property type="term" value="C:endomembrane system"/>
    <property type="evidence" value="ECO:0007669"/>
    <property type="project" value="UniProtKB-SubCell"/>
</dbReference>
<evidence type="ECO:0000256" key="2">
    <source>
        <dbReference type="ARBA" id="ARBA00022448"/>
    </source>
</evidence>
<keyword evidence="7 13" id="KW-0406">Ion transport</keyword>
<comment type="caution">
    <text evidence="16">The sequence shown here is derived from an EMBL/GenBank/DDBJ whole genome shotgun (WGS) entry which is preliminary data.</text>
</comment>
<evidence type="ECO:0000256" key="4">
    <source>
        <dbReference type="ARBA" id="ARBA00022692"/>
    </source>
</evidence>
<comment type="function">
    <text evidence="10 13">F(1)F(0) ATP synthase produces ATP from ADP in the presence of a proton or sodium gradient. F-type ATPases consist of two structural domains, F(1) containing the extramembraneous catalytic core and F(0) containing the membrane proton channel, linked together by a central stalk and a peripheral stalk. During catalysis, ATP synthesis in the catalytic domain of F(1) is coupled via a rotary mechanism of the central stalk subunits to proton translocation.</text>
</comment>
<dbReference type="PANTHER" id="PTHR33445">
    <property type="entry name" value="ATP SYNTHASE SUBUNIT B', CHLOROPLASTIC"/>
    <property type="match status" value="1"/>
</dbReference>
<dbReference type="AlphaFoldDB" id="A0A3S2Y1Z4"/>
<evidence type="ECO:0000256" key="11">
    <source>
        <dbReference type="ARBA" id="ARBA00025614"/>
    </source>
</evidence>
<dbReference type="InterPro" id="IPR050059">
    <property type="entry name" value="ATP_synthase_B_chain"/>
</dbReference>
<keyword evidence="13" id="KW-1003">Cell membrane</keyword>
<dbReference type="HAMAP" id="MF_01398">
    <property type="entry name" value="ATP_synth_b_bprime"/>
    <property type="match status" value="1"/>
</dbReference>
<keyword evidence="14" id="KW-0175">Coiled coil</keyword>
<dbReference type="PANTHER" id="PTHR33445:SF2">
    <property type="entry name" value="ATP SYNTHASE SUBUNIT B', CHLOROPLASTIC"/>
    <property type="match status" value="1"/>
</dbReference>
<feature type="transmembrane region" description="Helical" evidence="13">
    <location>
        <begin position="6"/>
        <end position="27"/>
    </location>
</feature>
<dbReference type="EMBL" id="SADE01000002">
    <property type="protein sequence ID" value="RVU35822.1"/>
    <property type="molecule type" value="Genomic_DNA"/>
</dbReference>
<dbReference type="GO" id="GO:0045259">
    <property type="term" value="C:proton-transporting ATP synthase complex"/>
    <property type="evidence" value="ECO:0007669"/>
    <property type="project" value="UniProtKB-KW"/>
</dbReference>
<comment type="similarity">
    <text evidence="1 13">Belongs to the ATPase B chain family.</text>
</comment>
<keyword evidence="8 13" id="KW-0472">Membrane</keyword>
<dbReference type="RefSeq" id="WP_127765299.1">
    <property type="nucleotide sequence ID" value="NZ_SADE01000002.1"/>
</dbReference>
<reference evidence="17" key="1">
    <citation type="submission" date="2019-01" db="EMBL/GenBank/DDBJ databases">
        <title>Gri0909 isolated from a small marine red alga.</title>
        <authorList>
            <person name="Kim J."/>
            <person name="Jeong S.E."/>
            <person name="Jeon C.O."/>
        </authorList>
    </citation>
    <scope>NUCLEOTIDE SEQUENCE [LARGE SCALE GENOMIC DNA]</scope>
    <source>
        <strain evidence="17">Gri0909</strain>
    </source>
</reference>
<dbReference type="GO" id="GO:0005886">
    <property type="term" value="C:plasma membrane"/>
    <property type="evidence" value="ECO:0007669"/>
    <property type="project" value="UniProtKB-SubCell"/>
</dbReference>
<evidence type="ECO:0000256" key="6">
    <source>
        <dbReference type="ARBA" id="ARBA00022989"/>
    </source>
</evidence>
<evidence type="ECO:0000256" key="5">
    <source>
        <dbReference type="ARBA" id="ARBA00022781"/>
    </source>
</evidence>
<feature type="region of interest" description="Disordered" evidence="15">
    <location>
        <begin position="169"/>
        <end position="193"/>
    </location>
</feature>
<dbReference type="Proteomes" id="UP000287447">
    <property type="component" value="Unassembled WGS sequence"/>
</dbReference>
<evidence type="ECO:0000256" key="12">
    <source>
        <dbReference type="ARBA" id="ARBA00037847"/>
    </source>
</evidence>
<evidence type="ECO:0000256" key="1">
    <source>
        <dbReference type="ARBA" id="ARBA00005513"/>
    </source>
</evidence>
<evidence type="ECO:0000256" key="13">
    <source>
        <dbReference type="HAMAP-Rule" id="MF_01398"/>
    </source>
</evidence>
<comment type="subcellular location">
    <subcellularLocation>
        <location evidence="13">Cell membrane</location>
        <topology evidence="13">Single-pass membrane protein</topology>
    </subcellularLocation>
    <subcellularLocation>
        <location evidence="12">Endomembrane system</location>
        <topology evidence="12">Single-pass membrane protein</topology>
    </subcellularLocation>
</comment>
<comment type="subunit">
    <text evidence="13">F-type ATPases have 2 components, F(1) - the catalytic core - and F(0) - the membrane proton channel. F(1) has five subunits: alpha(3), beta(3), gamma(1), delta(1), epsilon(1). F(0) has three main subunits: a(1), b(2) and c(10-14). The alpha and beta chains form an alternating ring which encloses part of the gamma chain. F(1) is attached to F(0) by a central stalk formed by the gamma and epsilon chains, while a peripheral stalk is formed by the delta and b chains.</text>
</comment>
<dbReference type="GO" id="GO:0046961">
    <property type="term" value="F:proton-transporting ATPase activity, rotational mechanism"/>
    <property type="evidence" value="ECO:0007669"/>
    <property type="project" value="TreeGrafter"/>
</dbReference>
<keyword evidence="2 13" id="KW-0813">Transport</keyword>
<dbReference type="GO" id="GO:0046933">
    <property type="term" value="F:proton-transporting ATP synthase activity, rotational mechanism"/>
    <property type="evidence" value="ECO:0007669"/>
    <property type="project" value="UniProtKB-UniRule"/>
</dbReference>
<keyword evidence="5 13" id="KW-0375">Hydrogen ion transport</keyword>
<keyword evidence="4 13" id="KW-0812">Transmembrane</keyword>
<protein>
    <recommendedName>
        <fullName evidence="13">ATP synthase subunit b</fullName>
    </recommendedName>
    <alternativeName>
        <fullName evidence="13">ATP synthase F(0) sector subunit b</fullName>
    </alternativeName>
    <alternativeName>
        <fullName evidence="13">ATPase subunit I</fullName>
    </alternativeName>
    <alternativeName>
        <fullName evidence="13">F-type ATPase subunit b</fullName>
        <shortName evidence="13">F-ATPase subunit b</shortName>
    </alternativeName>
</protein>
<evidence type="ECO:0000256" key="15">
    <source>
        <dbReference type="SAM" id="MobiDB-lite"/>
    </source>
</evidence>
<proteinExistence type="inferred from homology"/>
<name>A0A3S2Y1Z4_9PROT</name>
<feature type="coiled-coil region" evidence="14">
    <location>
        <begin position="45"/>
        <end position="116"/>
    </location>
</feature>
<evidence type="ECO:0000313" key="16">
    <source>
        <dbReference type="EMBL" id="RVU35822.1"/>
    </source>
</evidence>
<keyword evidence="6 13" id="KW-1133">Transmembrane helix</keyword>
<gene>
    <name evidence="13" type="primary">atpF</name>
    <name evidence="16" type="ORF">EOI86_11170</name>
</gene>
<accession>A0A3S2Y1Z4</accession>
<sequence>MQIDWWTLALQAINFIILVWLLRRFLYAPIRDVIARRRAQSDEVLVKAAEKEAEAEALKQSLEEERAAMAQERRQMLKEVQDQAADARDKAMTKAHDDARNMIDEARQALVKEREETLRGMKQEIGALAASMAAEILTKTDTGALANACLEQLGAKLTALGEPERAQLRDDAAKGSTGKTSGGGIHVATAEPIPPGDQGRWCTMLSGHLGNLDDFGGVVFETDPELIGGAELRFPHTVLKFSWADRLERARRMLQSDDAAS</sequence>
<keyword evidence="3 13" id="KW-0138">CF(0)</keyword>
<comment type="function">
    <text evidence="11">Component of the F(0) channel, it forms part of the peripheral stalk, linking F(1) to F(0). The b'-subunit is a diverged and duplicated form of b found in plants and photosynthetic bacteria.</text>
</comment>
<evidence type="ECO:0000256" key="8">
    <source>
        <dbReference type="ARBA" id="ARBA00023136"/>
    </source>
</evidence>